<evidence type="ECO:0000256" key="4">
    <source>
        <dbReference type="ARBA" id="ARBA00022723"/>
    </source>
</evidence>
<feature type="binding site" evidence="8">
    <location>
        <position position="208"/>
    </location>
    <ligand>
        <name>allantoate</name>
        <dbReference type="ChEBI" id="CHEBI:17536"/>
    </ligand>
</feature>
<evidence type="ECO:0000256" key="8">
    <source>
        <dbReference type="PIRSR" id="PIRSR001235-2"/>
    </source>
</evidence>
<feature type="binding site" evidence="8">
    <location>
        <position position="282"/>
    </location>
    <ligand>
        <name>allantoate</name>
        <dbReference type="ChEBI" id="CHEBI:17536"/>
    </ligand>
</feature>
<gene>
    <name evidence="9" type="ORF">Sant_P0347</name>
</gene>
<dbReference type="KEGG" id="sod:Sant_P0347"/>
<dbReference type="GO" id="GO:0016813">
    <property type="term" value="F:hydrolase activity, acting on carbon-nitrogen (but not peptide) bonds, in linear amidines"/>
    <property type="evidence" value="ECO:0007669"/>
    <property type="project" value="InterPro"/>
</dbReference>
<keyword evidence="4 7" id="KW-0479">Metal-binding</keyword>
<dbReference type="Gene3D" id="3.30.70.360">
    <property type="match status" value="1"/>
</dbReference>
<geneLocation type="plasmid" evidence="9 10">
    <name>pHS1</name>
</geneLocation>
<sequence>MMHIDEARVLASLRRLATFGAEGRGVSRPALSAADMAARRWLAEEMAGAGLEPTLDAVGNLYGRQPNVTQALLLGSHADSVPNGGWLDGALGVIYGIEVARAWRQAYPDAATGIDVIAFSDEEGRFLSCLGSRSFCDRLSPAEFDALVNNNPSLSTSITAAALPTQPFLRLDPARHLAYLEAHIEQGPKLDNAGLDIGVVTGIAGMRRFQVSFAGQADHAGTTPMDVRRDAGMAAFAFATQCHERFLGLVGSETVWNMGALSLKPGVTNVVPAFAELTVEVRDLQQERIDMLGEALLTLARECDGRQGVTTAVQIQSDLAPLAMDAHLRDIIESQAIACGASYRALPSGAFHDAMLVAQRIPTAMLFIPSIGGRSHSPDEDSAEAQIKTGARVFASAAAVISRAQPALGVST</sequence>
<dbReference type="GO" id="GO:0046872">
    <property type="term" value="F:metal ion binding"/>
    <property type="evidence" value="ECO:0007669"/>
    <property type="project" value="UniProtKB-KW"/>
</dbReference>
<keyword evidence="5" id="KW-0378">Hydrolase</keyword>
<dbReference type="PATRIC" id="fig|1239307.3.peg.4914"/>
<comment type="subunit">
    <text evidence="3">Homodimer.</text>
</comment>
<feature type="binding site" evidence="7">
    <location>
        <position position="376"/>
    </location>
    <ligand>
        <name>Zn(2+)</name>
        <dbReference type="ChEBI" id="CHEBI:29105"/>
        <label>2</label>
    </ligand>
</feature>
<protein>
    <submittedName>
        <fullName evidence="9">Amidase, hydantoinase/carbamoylase</fullName>
    </submittedName>
</protein>
<dbReference type="Pfam" id="PF01546">
    <property type="entry name" value="Peptidase_M20"/>
    <property type="match status" value="1"/>
</dbReference>
<evidence type="ECO:0000256" key="2">
    <source>
        <dbReference type="ARBA" id="ARBA00006153"/>
    </source>
</evidence>
<dbReference type="CDD" id="cd03884">
    <property type="entry name" value="M20_bAS"/>
    <property type="match status" value="1"/>
</dbReference>
<evidence type="ECO:0000256" key="5">
    <source>
        <dbReference type="ARBA" id="ARBA00022801"/>
    </source>
</evidence>
<accession>W0I3S8</accession>
<organism evidence="9 10">
    <name type="scientific">Sodalis praecaptivus</name>
    <dbReference type="NCBI Taxonomy" id="1239307"/>
    <lineage>
        <taxon>Bacteria</taxon>
        <taxon>Pseudomonadati</taxon>
        <taxon>Pseudomonadota</taxon>
        <taxon>Gammaproteobacteria</taxon>
        <taxon>Enterobacterales</taxon>
        <taxon>Bruguierivoracaceae</taxon>
        <taxon>Sodalis</taxon>
    </lineage>
</organism>
<feature type="binding site" evidence="7">
    <location>
        <position position="88"/>
    </location>
    <ligand>
        <name>Zn(2+)</name>
        <dbReference type="ChEBI" id="CHEBI:29105"/>
        <label>1</label>
    </ligand>
</feature>
<dbReference type="NCBIfam" id="TIGR01879">
    <property type="entry name" value="hydantase"/>
    <property type="match status" value="1"/>
</dbReference>
<feature type="binding site" evidence="7">
    <location>
        <position position="77"/>
    </location>
    <ligand>
        <name>Zn(2+)</name>
        <dbReference type="ChEBI" id="CHEBI:29105"/>
        <label>1</label>
    </ligand>
</feature>
<dbReference type="SUPFAM" id="SSF53187">
    <property type="entry name" value="Zn-dependent exopeptidases"/>
    <property type="match status" value="1"/>
</dbReference>
<dbReference type="HOGENOM" id="CLU_024588_6_0_6"/>
<keyword evidence="10" id="KW-1185">Reference proteome</keyword>
<dbReference type="InterPro" id="IPR036264">
    <property type="entry name" value="Bact_exopeptidase_dim_dom"/>
</dbReference>
<evidence type="ECO:0000313" key="10">
    <source>
        <dbReference type="Proteomes" id="UP000019028"/>
    </source>
</evidence>
<dbReference type="SUPFAM" id="SSF55031">
    <property type="entry name" value="Bacterial exopeptidase dimerisation domain"/>
    <property type="match status" value="1"/>
</dbReference>
<dbReference type="AlphaFoldDB" id="W0I3S8"/>
<dbReference type="Proteomes" id="UP000019028">
    <property type="component" value="Plasmid pHS1"/>
</dbReference>
<dbReference type="OrthoDB" id="9808195at2"/>
<evidence type="ECO:0000256" key="7">
    <source>
        <dbReference type="PIRSR" id="PIRSR001235-1"/>
    </source>
</evidence>
<keyword evidence="9" id="KW-0614">Plasmid</keyword>
<proteinExistence type="inferred from homology"/>
<evidence type="ECO:0000256" key="1">
    <source>
        <dbReference type="ARBA" id="ARBA00001936"/>
    </source>
</evidence>
<comment type="similarity">
    <text evidence="2">Belongs to the peptidase M20 family.</text>
</comment>
<comment type="cofactor">
    <cofactor evidence="7">
        <name>Zn(2+)</name>
        <dbReference type="ChEBI" id="CHEBI:29105"/>
    </cofactor>
    <text evidence="7">Binds 2 Zn(2+) ions per subunit.</text>
</comment>
<keyword evidence="6" id="KW-0464">Manganese</keyword>
<feature type="binding site" evidence="8">
    <location>
        <position position="269"/>
    </location>
    <ligand>
        <name>allantoate</name>
        <dbReference type="ChEBI" id="CHEBI:17536"/>
    </ligand>
</feature>
<evidence type="ECO:0000256" key="6">
    <source>
        <dbReference type="ARBA" id="ARBA00023211"/>
    </source>
</evidence>
<dbReference type="InterPro" id="IPR002933">
    <property type="entry name" value="Peptidase_M20"/>
</dbReference>
<dbReference type="PIRSF" id="PIRSF001235">
    <property type="entry name" value="Amidase_carbamoylase"/>
    <property type="match status" value="1"/>
</dbReference>
<dbReference type="EMBL" id="CP006570">
    <property type="protein sequence ID" value="AHF79382.1"/>
    <property type="molecule type" value="Genomic_DNA"/>
</dbReference>
<dbReference type="InterPro" id="IPR010158">
    <property type="entry name" value="Amidase_Cbmase"/>
</dbReference>
<keyword evidence="7" id="KW-0862">Zinc</keyword>
<dbReference type="Gene3D" id="3.40.630.10">
    <property type="entry name" value="Zn peptidases"/>
    <property type="match status" value="1"/>
</dbReference>
<feature type="binding site" evidence="7">
    <location>
        <position position="123"/>
    </location>
    <ligand>
        <name>Zn(2+)</name>
        <dbReference type="ChEBI" id="CHEBI:29105"/>
        <label>2</label>
    </ligand>
</feature>
<feature type="binding site" evidence="7">
    <location>
        <position position="183"/>
    </location>
    <ligand>
        <name>Zn(2+)</name>
        <dbReference type="ChEBI" id="CHEBI:29105"/>
        <label>1</label>
    </ligand>
</feature>
<dbReference type="PANTHER" id="PTHR32494:SF19">
    <property type="entry name" value="ALLANTOATE DEIMINASE-RELATED"/>
    <property type="match status" value="1"/>
</dbReference>
<evidence type="ECO:0000256" key="3">
    <source>
        <dbReference type="ARBA" id="ARBA00011738"/>
    </source>
</evidence>
<reference evidence="9 10" key="1">
    <citation type="journal article" date="2014" name="Genome Biol. Evol.">
        <title>Genome degeneration and adaptation in a nascent stage of symbiosis.</title>
        <authorList>
            <person name="Oakeson K.F."/>
            <person name="Gil R."/>
            <person name="Clayton A.L."/>
            <person name="Dunn D.M."/>
            <person name="von Niederhausern A.C."/>
            <person name="Hamil C."/>
            <person name="Aoyagi A."/>
            <person name="Duval B."/>
            <person name="Baca A."/>
            <person name="Silva F.J."/>
            <person name="Vallier A."/>
            <person name="Jackson D.G."/>
            <person name="Latorre A."/>
            <person name="Weiss R.B."/>
            <person name="Heddi A."/>
            <person name="Moya A."/>
            <person name="Dale C."/>
        </authorList>
    </citation>
    <scope>NUCLEOTIDE SEQUENCE [LARGE SCALE GENOMIC DNA]</scope>
    <source>
        <strain evidence="9 10">HS1</strain>
        <plasmid evidence="10">Plasmid pHS1</plasmid>
    </source>
</reference>
<name>W0I3S8_9GAMM</name>
<dbReference type="RefSeq" id="WP_025424519.1">
    <property type="nucleotide sequence ID" value="NZ_CP006570.1"/>
</dbReference>
<evidence type="ECO:0000313" key="9">
    <source>
        <dbReference type="EMBL" id="AHF79382.1"/>
    </source>
</evidence>
<dbReference type="PANTHER" id="PTHR32494">
    <property type="entry name" value="ALLANTOATE DEIMINASE-RELATED"/>
    <property type="match status" value="1"/>
</dbReference>
<comment type="cofactor">
    <cofactor evidence="1">
        <name>Mn(2+)</name>
        <dbReference type="ChEBI" id="CHEBI:29035"/>
    </cofactor>
</comment>
<feature type="binding site" evidence="7">
    <location>
        <position position="88"/>
    </location>
    <ligand>
        <name>Zn(2+)</name>
        <dbReference type="ChEBI" id="CHEBI:29105"/>
        <label>2</label>
    </ligand>
</feature>